<dbReference type="EMBL" id="MHHY01000006">
    <property type="protein sequence ID" value="OGY40729.1"/>
    <property type="molecule type" value="Genomic_DNA"/>
</dbReference>
<feature type="transmembrane region" description="Helical" evidence="1">
    <location>
        <begin position="112"/>
        <end position="136"/>
    </location>
</feature>
<organism evidence="2 3">
    <name type="scientific">Candidatus Brennerbacteria bacterium RIFOXYD1_FULL_41_16</name>
    <dbReference type="NCBI Taxonomy" id="1797529"/>
    <lineage>
        <taxon>Bacteria</taxon>
        <taxon>Candidatus Brenneribacteriota</taxon>
    </lineage>
</organism>
<gene>
    <name evidence="2" type="ORF">A2570_01185</name>
</gene>
<evidence type="ECO:0000313" key="3">
    <source>
        <dbReference type="Proteomes" id="UP000178570"/>
    </source>
</evidence>
<sequence length="326" mass="35800">MSRKWKWIVGGVVAVIIVGIGIFAGLMLPRFYNPEKPLLAAQSTPQAESTPTHALVFPGGGSGFGNSETSENGPAAFVVATPEPSASKDNQSQNEEDDNFGFVKPKFELSDLGWMLAAGFWLIIWRGLAWLSWSWIFNALSKFFRNVHLDRLAEALDAPWQMVVSMTARDTPGPHVNAGVIVIEVTHLLLTFFVGNPFVWVILIPVGVALVLKGLSIAALALGVPIVSVLAFLWDKALPWLFHIVGPRLKGVEKRLSGEKDKKPTDLESAEANLRLAEIEARTILLQDAIAEREAAVLQGRPIASWALQVLRPLKQKPQPQQRQRP</sequence>
<dbReference type="Proteomes" id="UP000178570">
    <property type="component" value="Unassembled WGS sequence"/>
</dbReference>
<proteinExistence type="predicted"/>
<protein>
    <submittedName>
        <fullName evidence="2">Uncharacterized protein</fullName>
    </submittedName>
</protein>
<feature type="transmembrane region" description="Helical" evidence="1">
    <location>
        <begin position="217"/>
        <end position="234"/>
    </location>
</feature>
<reference evidence="2 3" key="1">
    <citation type="journal article" date="2016" name="Nat. Commun.">
        <title>Thousands of microbial genomes shed light on interconnected biogeochemical processes in an aquifer system.</title>
        <authorList>
            <person name="Anantharaman K."/>
            <person name="Brown C.T."/>
            <person name="Hug L.A."/>
            <person name="Sharon I."/>
            <person name="Castelle C.J."/>
            <person name="Probst A.J."/>
            <person name="Thomas B.C."/>
            <person name="Singh A."/>
            <person name="Wilkins M.J."/>
            <person name="Karaoz U."/>
            <person name="Brodie E.L."/>
            <person name="Williams K.H."/>
            <person name="Hubbard S.S."/>
            <person name="Banfield J.F."/>
        </authorList>
    </citation>
    <scope>NUCLEOTIDE SEQUENCE [LARGE SCALE GENOMIC DNA]</scope>
</reference>
<name>A0A1G1XL22_9BACT</name>
<feature type="transmembrane region" description="Helical" evidence="1">
    <location>
        <begin position="7"/>
        <end position="28"/>
    </location>
</feature>
<feature type="transmembrane region" description="Helical" evidence="1">
    <location>
        <begin position="188"/>
        <end position="211"/>
    </location>
</feature>
<accession>A0A1G1XL22</accession>
<keyword evidence="1" id="KW-1133">Transmembrane helix</keyword>
<evidence type="ECO:0000256" key="1">
    <source>
        <dbReference type="SAM" id="Phobius"/>
    </source>
</evidence>
<dbReference type="STRING" id="1797529.A2570_01185"/>
<keyword evidence="1" id="KW-0472">Membrane</keyword>
<comment type="caution">
    <text evidence="2">The sequence shown here is derived from an EMBL/GenBank/DDBJ whole genome shotgun (WGS) entry which is preliminary data.</text>
</comment>
<evidence type="ECO:0000313" key="2">
    <source>
        <dbReference type="EMBL" id="OGY40729.1"/>
    </source>
</evidence>
<keyword evidence="1" id="KW-0812">Transmembrane</keyword>
<dbReference type="AlphaFoldDB" id="A0A1G1XL22"/>